<reference evidence="2 3" key="1">
    <citation type="journal article" date="2014" name="PLoS Genet.">
        <title>Phylogenetically driven sequencing of extremely halophilic archaea reveals strategies for static and dynamic osmo-response.</title>
        <authorList>
            <person name="Becker E.A."/>
            <person name="Seitzer P.M."/>
            <person name="Tritt A."/>
            <person name="Larsen D."/>
            <person name="Krusor M."/>
            <person name="Yao A.I."/>
            <person name="Wu D."/>
            <person name="Madern D."/>
            <person name="Eisen J.A."/>
            <person name="Darling A.E."/>
            <person name="Facciotti M.T."/>
        </authorList>
    </citation>
    <scope>NUCLEOTIDE SEQUENCE [LARGE SCALE GENOMIC DNA]</scope>
    <source>
        <strain evidence="2 3">DSM 8989</strain>
    </source>
</reference>
<dbReference type="InterPro" id="IPR036388">
    <property type="entry name" value="WH-like_DNA-bd_sf"/>
</dbReference>
<gene>
    <name evidence="2" type="ORF">C450_05885</name>
</gene>
<keyword evidence="3" id="KW-1185">Reference proteome</keyword>
<dbReference type="Gene3D" id="1.10.10.10">
    <property type="entry name" value="Winged helix-like DNA-binding domain superfamily/Winged helix DNA-binding domain"/>
    <property type="match status" value="1"/>
</dbReference>
<organism evidence="2 3">
    <name type="scientific">Halococcus salifodinae DSM 8989</name>
    <dbReference type="NCBI Taxonomy" id="1227456"/>
    <lineage>
        <taxon>Archaea</taxon>
        <taxon>Methanobacteriati</taxon>
        <taxon>Methanobacteriota</taxon>
        <taxon>Stenosarchaea group</taxon>
        <taxon>Halobacteria</taxon>
        <taxon>Halobacteriales</taxon>
        <taxon>Halococcaceae</taxon>
        <taxon>Halococcus</taxon>
    </lineage>
</organism>
<evidence type="ECO:0000313" key="3">
    <source>
        <dbReference type="Proteomes" id="UP000011625"/>
    </source>
</evidence>
<evidence type="ECO:0000256" key="1">
    <source>
        <dbReference type="SAM" id="MobiDB-lite"/>
    </source>
</evidence>
<dbReference type="EMBL" id="AOME01000027">
    <property type="protein sequence ID" value="EMA54562.1"/>
    <property type="molecule type" value="Genomic_DNA"/>
</dbReference>
<protein>
    <submittedName>
        <fullName evidence="2">Phage PhiH1 repressor protein</fullName>
    </submittedName>
</protein>
<sequence length="106" mass="12065">MHRRVSWLTAADYPILQFLADLDGYWIKPSSMSLNLPYGRQAVASHCATLAEHGLVERHADVAAYRIVEKGRAYLRNELSVEDLQETSAENEDKDEDENEDRDETG</sequence>
<dbReference type="AlphaFoldDB" id="M0N9E6"/>
<comment type="caution">
    <text evidence="2">The sequence shown here is derived from an EMBL/GenBank/DDBJ whole genome shotgun (WGS) entry which is preliminary data.</text>
</comment>
<feature type="region of interest" description="Disordered" evidence="1">
    <location>
        <begin position="81"/>
        <end position="106"/>
    </location>
</feature>
<dbReference type="InterPro" id="IPR036390">
    <property type="entry name" value="WH_DNA-bd_sf"/>
</dbReference>
<proteinExistence type="predicted"/>
<accession>M0N9E6</accession>
<name>M0N9E6_9EURY</name>
<dbReference type="Proteomes" id="UP000011625">
    <property type="component" value="Unassembled WGS sequence"/>
</dbReference>
<dbReference type="SUPFAM" id="SSF46785">
    <property type="entry name" value="Winged helix' DNA-binding domain"/>
    <property type="match status" value="1"/>
</dbReference>
<dbReference type="PATRIC" id="fig|1227456.3.peg.1189"/>
<evidence type="ECO:0000313" key="2">
    <source>
        <dbReference type="EMBL" id="EMA54562.1"/>
    </source>
</evidence>